<accession>A0A8S9VC93</accession>
<evidence type="ECO:0000313" key="1">
    <source>
        <dbReference type="EMBL" id="KAF4149827.1"/>
    </source>
</evidence>
<organism evidence="1 2">
    <name type="scientific">Phytophthora infestans</name>
    <name type="common">Potato late blight agent</name>
    <name type="synonym">Botrytis infestans</name>
    <dbReference type="NCBI Taxonomy" id="4787"/>
    <lineage>
        <taxon>Eukaryota</taxon>
        <taxon>Sar</taxon>
        <taxon>Stramenopiles</taxon>
        <taxon>Oomycota</taxon>
        <taxon>Peronosporomycetes</taxon>
        <taxon>Peronosporales</taxon>
        <taxon>Peronosporaceae</taxon>
        <taxon>Phytophthora</taxon>
    </lineage>
</organism>
<sequence length="105" mass="11664">MYKSSTDEDLVVFCNAAFAVERDSKSVAGYVIYFGVVRLQHSNPTNPELPTEKIKLCGAKWLCEEIVMSFVGQKHIGSSLCKLFSRSQLYLVLASHGRCLLSAKC</sequence>
<proteinExistence type="predicted"/>
<name>A0A8S9VC93_PHYIN</name>
<reference evidence="1" key="1">
    <citation type="submission" date="2020-03" db="EMBL/GenBank/DDBJ databases">
        <title>Hybrid Assembly of Korean Phytophthora infestans isolates.</title>
        <authorList>
            <person name="Prokchorchik M."/>
            <person name="Lee Y."/>
            <person name="Seo J."/>
            <person name="Cho J.-H."/>
            <person name="Park Y.-E."/>
            <person name="Jang D.-C."/>
            <person name="Im J.-S."/>
            <person name="Choi J.-G."/>
            <person name="Park H.-J."/>
            <person name="Lee G.-B."/>
            <person name="Lee Y.-G."/>
            <person name="Hong S.-Y."/>
            <person name="Cho K."/>
            <person name="Sohn K.H."/>
        </authorList>
    </citation>
    <scope>NUCLEOTIDE SEQUENCE</scope>
    <source>
        <strain evidence="1">KR_2_A2</strain>
    </source>
</reference>
<dbReference type="AlphaFoldDB" id="A0A8S9VC93"/>
<evidence type="ECO:0000313" key="2">
    <source>
        <dbReference type="Proteomes" id="UP000704712"/>
    </source>
</evidence>
<comment type="caution">
    <text evidence="1">The sequence shown here is derived from an EMBL/GenBank/DDBJ whole genome shotgun (WGS) entry which is preliminary data.</text>
</comment>
<dbReference type="EMBL" id="JAACNO010000132">
    <property type="protein sequence ID" value="KAF4149827.1"/>
    <property type="molecule type" value="Genomic_DNA"/>
</dbReference>
<gene>
    <name evidence="1" type="ORF">GN958_ATG00989</name>
</gene>
<protein>
    <submittedName>
        <fullName evidence="1">Uncharacterized protein</fullName>
    </submittedName>
</protein>
<dbReference type="Proteomes" id="UP000704712">
    <property type="component" value="Unassembled WGS sequence"/>
</dbReference>